<protein>
    <submittedName>
        <fullName evidence="2">Uncharacterized protein</fullName>
    </submittedName>
</protein>
<accession>A0A2P2PY39</accession>
<sequence length="48" mass="5269">MPPSVCGDCDVAICLVLINFFWIFCSILGSQHSHDNCICATKFLVSGY</sequence>
<reference evidence="2" key="1">
    <citation type="submission" date="2018-02" db="EMBL/GenBank/DDBJ databases">
        <title>Rhizophora mucronata_Transcriptome.</title>
        <authorList>
            <person name="Meera S.P."/>
            <person name="Sreeshan A."/>
            <person name="Augustine A."/>
        </authorList>
    </citation>
    <scope>NUCLEOTIDE SEQUENCE</scope>
    <source>
        <tissue evidence="2">Leaf</tissue>
    </source>
</reference>
<evidence type="ECO:0000256" key="1">
    <source>
        <dbReference type="SAM" id="Phobius"/>
    </source>
</evidence>
<evidence type="ECO:0000313" key="2">
    <source>
        <dbReference type="EMBL" id="MBX59600.1"/>
    </source>
</evidence>
<keyword evidence="1" id="KW-0812">Transmembrane</keyword>
<dbReference type="EMBL" id="GGEC01079116">
    <property type="protein sequence ID" value="MBX59600.1"/>
    <property type="molecule type" value="Transcribed_RNA"/>
</dbReference>
<proteinExistence type="predicted"/>
<organism evidence="2">
    <name type="scientific">Rhizophora mucronata</name>
    <name type="common">Asiatic mangrove</name>
    <dbReference type="NCBI Taxonomy" id="61149"/>
    <lineage>
        <taxon>Eukaryota</taxon>
        <taxon>Viridiplantae</taxon>
        <taxon>Streptophyta</taxon>
        <taxon>Embryophyta</taxon>
        <taxon>Tracheophyta</taxon>
        <taxon>Spermatophyta</taxon>
        <taxon>Magnoliopsida</taxon>
        <taxon>eudicotyledons</taxon>
        <taxon>Gunneridae</taxon>
        <taxon>Pentapetalae</taxon>
        <taxon>rosids</taxon>
        <taxon>fabids</taxon>
        <taxon>Malpighiales</taxon>
        <taxon>Rhizophoraceae</taxon>
        <taxon>Rhizophora</taxon>
    </lineage>
</organism>
<name>A0A2P2PY39_RHIMU</name>
<dbReference type="AlphaFoldDB" id="A0A2P2PY39"/>
<keyword evidence="1" id="KW-0472">Membrane</keyword>
<keyword evidence="1" id="KW-1133">Transmembrane helix</keyword>
<feature type="transmembrane region" description="Helical" evidence="1">
    <location>
        <begin position="12"/>
        <end position="29"/>
    </location>
</feature>